<evidence type="ECO:0000313" key="4">
    <source>
        <dbReference type="Proteomes" id="UP001176471"/>
    </source>
</evidence>
<feature type="region of interest" description="Disordered" evidence="1">
    <location>
        <begin position="19"/>
        <end position="44"/>
    </location>
</feature>
<protein>
    <recommendedName>
        <fullName evidence="5">Outer membrane protein beta-barrel domain-containing protein</fullName>
    </recommendedName>
</protein>
<feature type="compositionally biased region" description="Low complexity" evidence="1">
    <location>
        <begin position="113"/>
        <end position="131"/>
    </location>
</feature>
<proteinExistence type="predicted"/>
<dbReference type="RefSeq" id="WP_304537469.1">
    <property type="nucleotide sequence ID" value="NZ_JAUQOM010000017.1"/>
</dbReference>
<accession>A0ABT8ZRJ4</accession>
<keyword evidence="2" id="KW-0732">Signal</keyword>
<feature type="compositionally biased region" description="Gly residues" evidence="1">
    <location>
        <begin position="132"/>
        <end position="149"/>
    </location>
</feature>
<organism evidence="3 4">
    <name type="scientific">Sphingobium cyanobacteriorum</name>
    <dbReference type="NCBI Taxonomy" id="3063954"/>
    <lineage>
        <taxon>Bacteria</taxon>
        <taxon>Pseudomonadati</taxon>
        <taxon>Pseudomonadota</taxon>
        <taxon>Alphaproteobacteria</taxon>
        <taxon>Sphingomonadales</taxon>
        <taxon>Sphingomonadaceae</taxon>
        <taxon>Sphingobium</taxon>
    </lineage>
</organism>
<name>A0ABT8ZRJ4_9SPHN</name>
<feature type="compositionally biased region" description="Polar residues" evidence="1">
    <location>
        <begin position="26"/>
        <end position="42"/>
    </location>
</feature>
<sequence length="341" mass="34069">MARLAGAALLVFPAAAYADEQKDSGQSDPGTWRISTGVNYSQGDYGEAQDTKVVSAPMAVKYRRGGFSVRVSIPYVHIDGPGSLLDTPQGRDAGFGDDSGFDDNGGSSGNSGSGSSSSNSGSGSSGSNSGSGSSGSSGSSGGSGSGGSGSSHSGGSDDSPSGSDTVTGGGAVVGVPGAANNRRSGIGDIAVTLGYSFNLGESTYFDLSGRMKVPTASTAKRLGTGKVDFTVGGDLVQDIGRATVYVGGRRKFMGKPVGSTLRDTWGVGGGASYRLAGGTVIGADYDWQQSSSASNGPSSEVTGWVNFGLTRKLRMQVFASTGFTTNSTNFAGGLSLSYRLN</sequence>
<reference evidence="3" key="1">
    <citation type="submission" date="2023-07" db="EMBL/GenBank/DDBJ databases">
        <title>Bacterial whole genome sequence for Sphingobium sp. HBC34.</title>
        <authorList>
            <person name="Le V."/>
            <person name="Ko S.-R."/>
            <person name="Ahn C.-Y."/>
            <person name="Oh H.-M."/>
        </authorList>
    </citation>
    <scope>NUCLEOTIDE SEQUENCE</scope>
    <source>
        <strain evidence="3">HBC34</strain>
    </source>
</reference>
<keyword evidence="4" id="KW-1185">Reference proteome</keyword>
<gene>
    <name evidence="3" type="ORF">Q4610_19135</name>
</gene>
<evidence type="ECO:0000313" key="3">
    <source>
        <dbReference type="EMBL" id="MDO7837164.1"/>
    </source>
</evidence>
<feature type="chain" id="PRO_5046273178" description="Outer membrane protein beta-barrel domain-containing protein" evidence="2">
    <location>
        <begin position="19"/>
        <end position="341"/>
    </location>
</feature>
<feature type="compositionally biased region" description="Low complexity" evidence="1">
    <location>
        <begin position="96"/>
        <end position="105"/>
    </location>
</feature>
<dbReference type="Proteomes" id="UP001176471">
    <property type="component" value="Unassembled WGS sequence"/>
</dbReference>
<comment type="caution">
    <text evidence="3">The sequence shown here is derived from an EMBL/GenBank/DDBJ whole genome shotgun (WGS) entry which is preliminary data.</text>
</comment>
<evidence type="ECO:0000256" key="1">
    <source>
        <dbReference type="SAM" id="MobiDB-lite"/>
    </source>
</evidence>
<feature type="compositionally biased region" description="Low complexity" evidence="1">
    <location>
        <begin position="150"/>
        <end position="164"/>
    </location>
</feature>
<evidence type="ECO:0000256" key="2">
    <source>
        <dbReference type="SAM" id="SignalP"/>
    </source>
</evidence>
<dbReference type="EMBL" id="JAUQOM010000017">
    <property type="protein sequence ID" value="MDO7837164.1"/>
    <property type="molecule type" value="Genomic_DNA"/>
</dbReference>
<feature type="region of interest" description="Disordered" evidence="1">
    <location>
        <begin position="80"/>
        <end position="183"/>
    </location>
</feature>
<evidence type="ECO:0008006" key="5">
    <source>
        <dbReference type="Google" id="ProtNLM"/>
    </source>
</evidence>
<feature type="signal peptide" evidence="2">
    <location>
        <begin position="1"/>
        <end position="18"/>
    </location>
</feature>